<reference evidence="1" key="1">
    <citation type="submission" date="2021-02" db="EMBL/GenBank/DDBJ databases">
        <authorList>
            <person name="Dougan E. K."/>
            <person name="Rhodes N."/>
            <person name="Thang M."/>
            <person name="Chan C."/>
        </authorList>
    </citation>
    <scope>NUCLEOTIDE SEQUENCE</scope>
</reference>
<proteinExistence type="predicted"/>
<dbReference type="Proteomes" id="UP000649617">
    <property type="component" value="Unassembled WGS sequence"/>
</dbReference>
<evidence type="ECO:0000313" key="1">
    <source>
        <dbReference type="EMBL" id="CAE7499089.1"/>
    </source>
</evidence>
<sequence>MGTFAAALLQTPTRCLHDLRRAQRAYHCKEHDEWEVLADDPNWPGEDAQQLRVLGQVCGHHDVPNVKLVMNLAFRGTVSQENLATNLLAELVPCALGSGSTQFWQICQSLPAKCCFEPLDTASGVHWLCWPASIWRRVAGLKQSAAPGDPLAWEMPTLQLSILQLYRRRPDL</sequence>
<dbReference type="OrthoDB" id="426718at2759"/>
<name>A0A812SVU6_SYMPI</name>
<dbReference type="AlphaFoldDB" id="A0A812SVU6"/>
<gene>
    <name evidence="1" type="primary">exgA</name>
    <name evidence="1" type="ORF">SPIL2461_LOCUS12903</name>
</gene>
<comment type="caution">
    <text evidence="1">The sequence shown here is derived from an EMBL/GenBank/DDBJ whole genome shotgun (WGS) entry which is preliminary data.</text>
</comment>
<protein>
    <submittedName>
        <fullName evidence="1">ExgA protein</fullName>
    </submittedName>
</protein>
<dbReference type="EMBL" id="CAJNIZ010027269">
    <property type="protein sequence ID" value="CAE7499089.1"/>
    <property type="molecule type" value="Genomic_DNA"/>
</dbReference>
<organism evidence="1 2">
    <name type="scientific">Symbiodinium pilosum</name>
    <name type="common">Dinoflagellate</name>
    <dbReference type="NCBI Taxonomy" id="2952"/>
    <lineage>
        <taxon>Eukaryota</taxon>
        <taxon>Sar</taxon>
        <taxon>Alveolata</taxon>
        <taxon>Dinophyceae</taxon>
        <taxon>Suessiales</taxon>
        <taxon>Symbiodiniaceae</taxon>
        <taxon>Symbiodinium</taxon>
    </lineage>
</organism>
<evidence type="ECO:0000313" key="2">
    <source>
        <dbReference type="Proteomes" id="UP000649617"/>
    </source>
</evidence>
<accession>A0A812SVU6</accession>
<keyword evidence="2" id="KW-1185">Reference proteome</keyword>